<organism evidence="4 5">
    <name type="scientific">Manihot esculenta</name>
    <name type="common">Cassava</name>
    <name type="synonym">Jatropha manihot</name>
    <dbReference type="NCBI Taxonomy" id="3983"/>
    <lineage>
        <taxon>Eukaryota</taxon>
        <taxon>Viridiplantae</taxon>
        <taxon>Streptophyta</taxon>
        <taxon>Embryophyta</taxon>
        <taxon>Tracheophyta</taxon>
        <taxon>Spermatophyta</taxon>
        <taxon>Magnoliopsida</taxon>
        <taxon>eudicotyledons</taxon>
        <taxon>Gunneridae</taxon>
        <taxon>Pentapetalae</taxon>
        <taxon>rosids</taxon>
        <taxon>fabids</taxon>
        <taxon>Malpighiales</taxon>
        <taxon>Euphorbiaceae</taxon>
        <taxon>Crotonoideae</taxon>
        <taxon>Manihoteae</taxon>
        <taxon>Manihot</taxon>
    </lineage>
</organism>
<feature type="domain" description="At2g29880-like C-terminal" evidence="3">
    <location>
        <begin position="1024"/>
        <end position="1069"/>
    </location>
</feature>
<dbReference type="Pfam" id="PF12776">
    <property type="entry name" value="Myb_DNA-bind_3"/>
    <property type="match status" value="6"/>
</dbReference>
<feature type="domain" description="Myb/SANT-like" evidence="2">
    <location>
        <begin position="810"/>
        <end position="904"/>
    </location>
</feature>
<feature type="domain" description="Myb/SANT-like" evidence="2">
    <location>
        <begin position="176"/>
        <end position="268"/>
    </location>
</feature>
<dbReference type="PANTHER" id="PTHR46929:SF8">
    <property type="entry name" value="MYB_SANT-LIKE DOMAIN-CONTAINING PROTEIN"/>
    <property type="match status" value="1"/>
</dbReference>
<reference evidence="5" key="1">
    <citation type="journal article" date="2016" name="Nat. Biotechnol.">
        <title>Sequencing wild and cultivated cassava and related species reveals extensive interspecific hybridization and genetic diversity.</title>
        <authorList>
            <person name="Bredeson J.V."/>
            <person name="Lyons J.B."/>
            <person name="Prochnik S.E."/>
            <person name="Wu G.A."/>
            <person name="Ha C.M."/>
            <person name="Edsinger-Gonzales E."/>
            <person name="Grimwood J."/>
            <person name="Schmutz J."/>
            <person name="Rabbi I.Y."/>
            <person name="Egesi C."/>
            <person name="Nauluvula P."/>
            <person name="Lebot V."/>
            <person name="Ndunguru J."/>
            <person name="Mkamilo G."/>
            <person name="Bart R.S."/>
            <person name="Setter T.L."/>
            <person name="Gleadow R.M."/>
            <person name="Kulakow P."/>
            <person name="Ferguson M.E."/>
            <person name="Rounsley S."/>
            <person name="Rokhsar D.S."/>
        </authorList>
    </citation>
    <scope>NUCLEOTIDE SEQUENCE [LARGE SCALE GENOMIC DNA]</scope>
    <source>
        <strain evidence="5">cv. AM560-2</strain>
    </source>
</reference>
<dbReference type="Gramene" id="Manes.08G122600.13.v8.1">
    <property type="protein sequence ID" value="Manes.08G122600.13.v8.1.CDS"/>
    <property type="gene ID" value="Manes.08G122600.v8.1"/>
</dbReference>
<dbReference type="Pfam" id="PF24769">
    <property type="entry name" value="At2g29880_C"/>
    <property type="match status" value="1"/>
</dbReference>
<dbReference type="Proteomes" id="UP000091857">
    <property type="component" value="Chromosome 8"/>
</dbReference>
<keyword evidence="5" id="KW-1185">Reference proteome</keyword>
<evidence type="ECO:0000259" key="3">
    <source>
        <dbReference type="Pfam" id="PF24769"/>
    </source>
</evidence>
<gene>
    <name evidence="4" type="ORF">MANES_08G122600v8</name>
</gene>
<sequence length="1073" mass="125487">MGSQVPQGGDRTRTNWTPMMEQYFIDLMLDQMHRGNRMGHTFNKQAWADMLTMFNAKFGTKYDRDILKSHYTNLWKQYNDVKNLLEQNGFSWDDTQKMVIADDDVWDAFIKVHPDAQFYKRKSLMNFNDLCLIYAYTTADGRYSRSSHDVDIDDDIQGLSIGGIAPVGSERVKTDWTPAMDRYFVELMLDQLKKGHKMDKTFSKQAWKDMLTLFNAKFCSQYGKTFLKRRYKKLFKYYSDIRSLLERKGFSWYERQQMIVAEDAAWEKIIKAHPGAHSYRKKTLLNYRELNLIYGNEVVNGHLDLDQDKNFEDDTTQVRPCEEKDVNFSVLSNGFGPCWTPAMDHYFVDLLQDQALRGNKIGLELTTEAWIEMIKLFNERFGSHYEKEILKNRYIHLRRQYNVVNFLLEQNGFSWDENQEIVTAEDYVWDSFVKVHPDVRSHRNKTVPSYHKLCVIFGEEISKGRYSLSTHNVDLDSNGPAFMIGEDVQCYTNGDCARADWTPPMFRYFIDLLLDKVIRGNKIDDALDNHTWIDMAMLFKEKFELKLDKNVLKYYHKSLGRLFNDMKNLLTQRGFSWDESQQLVTAYNDVWDAYAKGNPDAVSYGTDCKPNYNDLFLIYGNSASDGGGGDQSCPGTKPNNSCCRRTDWTPPMDRYFIDLMIEHVHHGSMVNLRFNRQAWSDMAAKMSAEFGFQHDKDVLKCHFMDLMKRFNGMKSLLDQEGFAWDELRQMIIADDDLWNSYLKENPDAWSYRNRTLPNYNDLFLIFGDANNNGRLSYSCHAMAADEYILGPNFGDEDGLSPSDFDHSQINWTKTMEVYFIELLLEQVIKGNKIGQTFNEHAWSWIIASFNEKFGLLCDRDAVESWYFSLMEEYDNITVLLNQNGFYWDETERTIIADDDYWLSYIQEHPHASKYKDRILSSYDDLCVIYGNELPVRRSSNLGVKMEIETDMGLYGINGDANQTEEFETSDRRKKRKLVTSSTSVASRKVQRQKMEDSKALGRKLHMVKTMGSKEAKEHMSIEVIVDALQAIPDMDDELFLEACQLLENEKKAKVFVGMDVNQRRKWLFTKLHR</sequence>
<comment type="caution">
    <text evidence="4">The sequence shown here is derived from an EMBL/GenBank/DDBJ whole genome shotgun (WGS) entry which is preliminary data.</text>
</comment>
<evidence type="ECO:0000256" key="1">
    <source>
        <dbReference type="SAM" id="MobiDB-lite"/>
    </source>
</evidence>
<dbReference type="AlphaFoldDB" id="A0A2C9VHN8"/>
<dbReference type="InterPro" id="IPR056253">
    <property type="entry name" value="At2g29880-like_C"/>
</dbReference>
<accession>A0A2C9VHN8</accession>
<dbReference type="OrthoDB" id="1848055at2759"/>
<evidence type="ECO:0000259" key="2">
    <source>
        <dbReference type="Pfam" id="PF12776"/>
    </source>
</evidence>
<protein>
    <recommendedName>
        <fullName evidence="6">Myb/SANT-like domain-containing protein</fullName>
    </recommendedName>
</protein>
<feature type="domain" description="Myb/SANT-like" evidence="2">
    <location>
        <begin position="501"/>
        <end position="594"/>
    </location>
</feature>
<evidence type="ECO:0008006" key="6">
    <source>
        <dbReference type="Google" id="ProtNLM"/>
    </source>
</evidence>
<feature type="domain" description="Myb/SANT-like" evidence="2">
    <location>
        <begin position="648"/>
        <end position="741"/>
    </location>
</feature>
<feature type="domain" description="Myb/SANT-like" evidence="2">
    <location>
        <begin position="339"/>
        <end position="431"/>
    </location>
</feature>
<evidence type="ECO:0000313" key="5">
    <source>
        <dbReference type="Proteomes" id="UP000091857"/>
    </source>
</evidence>
<dbReference type="EMBL" id="CM004394">
    <property type="protein sequence ID" value="OAY44102.1"/>
    <property type="molecule type" value="Genomic_DNA"/>
</dbReference>
<dbReference type="PANTHER" id="PTHR46929">
    <property type="entry name" value="EXPRESSED PROTEIN"/>
    <property type="match status" value="1"/>
</dbReference>
<feature type="region of interest" description="Disordered" evidence="1">
    <location>
        <begin position="964"/>
        <end position="998"/>
    </location>
</feature>
<feature type="domain" description="Myb/SANT-like" evidence="2">
    <location>
        <begin position="15"/>
        <end position="108"/>
    </location>
</feature>
<proteinExistence type="predicted"/>
<dbReference type="InterPro" id="IPR024752">
    <property type="entry name" value="Myb/SANT-like_dom"/>
</dbReference>
<evidence type="ECO:0000313" key="4">
    <source>
        <dbReference type="EMBL" id="OAY44102.1"/>
    </source>
</evidence>
<name>A0A2C9VHN8_MANES</name>
<dbReference type="STRING" id="3983.A0A2C9VHN8"/>